<name>A0A9P7EIT4_9AGAM</name>
<comment type="subcellular location">
    <subcellularLocation>
        <location evidence="1">Mitochondrion inner membrane</location>
    </subcellularLocation>
</comment>
<evidence type="ECO:0000256" key="3">
    <source>
        <dbReference type="ARBA" id="ARBA00022946"/>
    </source>
</evidence>
<dbReference type="Pfam" id="PF00494">
    <property type="entry name" value="SQS_PSY"/>
    <property type="match status" value="1"/>
</dbReference>
<evidence type="ECO:0000256" key="1">
    <source>
        <dbReference type="ARBA" id="ARBA00004273"/>
    </source>
</evidence>
<dbReference type="Gene3D" id="1.10.600.10">
    <property type="entry name" value="Farnesyl Diphosphate Synthase"/>
    <property type="match status" value="1"/>
</dbReference>
<dbReference type="Proteomes" id="UP000807769">
    <property type="component" value="Unassembled WGS sequence"/>
</dbReference>
<dbReference type="SUPFAM" id="SSF48576">
    <property type="entry name" value="Terpenoid synthases"/>
    <property type="match status" value="1"/>
</dbReference>
<gene>
    <name evidence="7" type="ORF">BJ212DRAFT_1263495</name>
</gene>
<evidence type="ECO:0000256" key="4">
    <source>
        <dbReference type="ARBA" id="ARBA00023128"/>
    </source>
</evidence>
<dbReference type="GO" id="GO:0005743">
    <property type="term" value="C:mitochondrial inner membrane"/>
    <property type="evidence" value="ECO:0007669"/>
    <property type="project" value="UniProtKB-SubCell"/>
</dbReference>
<protein>
    <submittedName>
        <fullName evidence="7">Isoprenoid synthase domain-containing protein</fullName>
    </submittedName>
</protein>
<keyword evidence="8" id="KW-1185">Reference proteome</keyword>
<dbReference type="GO" id="GO:0032981">
    <property type="term" value="P:mitochondrial respiratory chain complex I assembly"/>
    <property type="evidence" value="ECO:0007669"/>
    <property type="project" value="TreeGrafter"/>
</dbReference>
<evidence type="ECO:0000313" key="8">
    <source>
        <dbReference type="Proteomes" id="UP000807769"/>
    </source>
</evidence>
<comment type="caution">
    <text evidence="7">The sequence shown here is derived from an EMBL/GenBank/DDBJ whole genome shotgun (WGS) entry which is preliminary data.</text>
</comment>
<dbReference type="InterPro" id="IPR008949">
    <property type="entry name" value="Isoprenoid_synthase_dom_sf"/>
</dbReference>
<dbReference type="OrthoDB" id="270318at2759"/>
<reference evidence="7" key="1">
    <citation type="journal article" date="2020" name="New Phytol.">
        <title>Comparative genomics reveals dynamic genome evolution in host specialist ectomycorrhizal fungi.</title>
        <authorList>
            <person name="Lofgren L.A."/>
            <person name="Nguyen N.H."/>
            <person name="Vilgalys R."/>
            <person name="Ruytinx J."/>
            <person name="Liao H.L."/>
            <person name="Branco S."/>
            <person name="Kuo A."/>
            <person name="LaButti K."/>
            <person name="Lipzen A."/>
            <person name="Andreopoulos W."/>
            <person name="Pangilinan J."/>
            <person name="Riley R."/>
            <person name="Hundley H."/>
            <person name="Na H."/>
            <person name="Barry K."/>
            <person name="Grigoriev I.V."/>
            <person name="Stajich J.E."/>
            <person name="Kennedy P.G."/>
        </authorList>
    </citation>
    <scope>NUCLEOTIDE SEQUENCE</scope>
    <source>
        <strain evidence="7">MN1</strain>
    </source>
</reference>
<dbReference type="EMBL" id="JABBWG010000005">
    <property type="protein sequence ID" value="KAG1822983.1"/>
    <property type="molecule type" value="Genomic_DNA"/>
</dbReference>
<keyword evidence="2" id="KW-0999">Mitochondrion inner membrane</keyword>
<evidence type="ECO:0000256" key="2">
    <source>
        <dbReference type="ARBA" id="ARBA00022792"/>
    </source>
</evidence>
<dbReference type="RefSeq" id="XP_041197389.1">
    <property type="nucleotide sequence ID" value="XM_041330351.1"/>
</dbReference>
<dbReference type="GeneID" id="64624368"/>
<comment type="similarity">
    <text evidence="6">Belongs to the NDUFAF6 family.</text>
</comment>
<accession>A0A9P7EIT4</accession>
<sequence length="322" mass="36350">MIVVPLSPRSHCLQSLSSCRRLHKGSVLRSEAGISNPAEYCKDLVRKHDYEGYLTSQLYPKRFQGGYFALRALYIELATVREAVSQTTLGQARLMFWRDAMKDIYNDKPPRHPIAFAIHEATRDNHLPLYHFNRIIEARVSEPFTQLHNQTHLTLESMTSHAESTSSTFLYLLLAMLNLPSSTLAHAASHIGVAQSLTTLLRALPFHASKGVMVIPAEITAKHNVNQQEIFSKGESSHGLEDAVFELATVANDHLFTARDMFKESGGRVPPDAMPVFSAAIPVVSILSTLEAVNFNVFNPSLQIRDWRLAWQVWRSYYKRTF</sequence>
<keyword evidence="3" id="KW-0809">Transit peptide</keyword>
<keyword evidence="5" id="KW-0472">Membrane</keyword>
<dbReference type="PANTHER" id="PTHR21181:SF13">
    <property type="entry name" value="NADH DEHYDROGENASE (UBIQUINONE) COMPLEX I, ASSEMBLY FACTOR 6"/>
    <property type="match status" value="1"/>
</dbReference>
<evidence type="ECO:0000313" key="7">
    <source>
        <dbReference type="EMBL" id="KAG1822983.1"/>
    </source>
</evidence>
<proteinExistence type="inferred from homology"/>
<dbReference type="InterPro" id="IPR002060">
    <property type="entry name" value="Squ/phyt_synthse"/>
</dbReference>
<evidence type="ECO:0000256" key="6">
    <source>
        <dbReference type="ARBA" id="ARBA00038273"/>
    </source>
</evidence>
<organism evidence="7 8">
    <name type="scientific">Suillus subaureus</name>
    <dbReference type="NCBI Taxonomy" id="48587"/>
    <lineage>
        <taxon>Eukaryota</taxon>
        <taxon>Fungi</taxon>
        <taxon>Dikarya</taxon>
        <taxon>Basidiomycota</taxon>
        <taxon>Agaricomycotina</taxon>
        <taxon>Agaricomycetes</taxon>
        <taxon>Agaricomycetidae</taxon>
        <taxon>Boletales</taxon>
        <taxon>Suillineae</taxon>
        <taxon>Suillaceae</taxon>
        <taxon>Suillus</taxon>
    </lineage>
</organism>
<keyword evidence="4" id="KW-0496">Mitochondrion</keyword>
<dbReference type="PANTHER" id="PTHR21181">
    <property type="match status" value="1"/>
</dbReference>
<dbReference type="AlphaFoldDB" id="A0A9P7EIT4"/>
<evidence type="ECO:0000256" key="5">
    <source>
        <dbReference type="ARBA" id="ARBA00023136"/>
    </source>
</evidence>